<evidence type="ECO:0000256" key="4">
    <source>
        <dbReference type="RuleBase" id="RU003968"/>
    </source>
</evidence>
<dbReference type="InterPro" id="IPR012132">
    <property type="entry name" value="GMC_OxRdtase"/>
</dbReference>
<keyword evidence="4" id="KW-0285">Flavoprotein</keyword>
<evidence type="ECO:0000256" key="1">
    <source>
        <dbReference type="ARBA" id="ARBA00010790"/>
    </source>
</evidence>
<dbReference type="PANTHER" id="PTHR11552:SF208">
    <property type="entry name" value="RE36204P-RELATED"/>
    <property type="match status" value="1"/>
</dbReference>
<feature type="domain" description="Glucose-methanol-choline oxidoreductase N-terminal" evidence="6">
    <location>
        <begin position="263"/>
        <end position="277"/>
    </location>
</feature>
<name>A0A1J1HR16_9DIPT</name>
<feature type="domain" description="Glucose-methanol-choline oxidoreductase N-terminal" evidence="5">
    <location>
        <begin position="86"/>
        <end position="109"/>
    </location>
</feature>
<dbReference type="InterPro" id="IPR000172">
    <property type="entry name" value="GMC_OxRdtase_N"/>
</dbReference>
<dbReference type="STRING" id="568069.A0A1J1HR16"/>
<feature type="active site" description="Proton acceptor" evidence="2">
    <location>
        <position position="552"/>
    </location>
</feature>
<dbReference type="Pfam" id="PF05199">
    <property type="entry name" value="GMC_oxred_C"/>
    <property type="match status" value="1"/>
</dbReference>
<comment type="similarity">
    <text evidence="1 4">Belongs to the GMC oxidoreductase family.</text>
</comment>
<keyword evidence="3 4" id="KW-0274">FAD</keyword>
<accession>A0A1J1HR16</accession>
<feature type="binding site" evidence="3">
    <location>
        <position position="92"/>
    </location>
    <ligand>
        <name>FAD</name>
        <dbReference type="ChEBI" id="CHEBI:57692"/>
    </ligand>
</feature>
<evidence type="ECO:0000259" key="6">
    <source>
        <dbReference type="PROSITE" id="PS00624"/>
    </source>
</evidence>
<proteinExistence type="inferred from homology"/>
<dbReference type="EMBL" id="CVRI01000019">
    <property type="protein sequence ID" value="CRK90469.1"/>
    <property type="molecule type" value="Genomic_DNA"/>
</dbReference>
<evidence type="ECO:0000256" key="3">
    <source>
        <dbReference type="PIRSR" id="PIRSR000137-2"/>
    </source>
</evidence>
<dbReference type="SUPFAM" id="SSF51905">
    <property type="entry name" value="FAD/NAD(P)-binding domain"/>
    <property type="match status" value="1"/>
</dbReference>
<dbReference type="PROSITE" id="PS00624">
    <property type="entry name" value="GMC_OXRED_2"/>
    <property type="match status" value="1"/>
</dbReference>
<dbReference type="Gene3D" id="3.30.560.10">
    <property type="entry name" value="Glucose Oxidase, domain 3"/>
    <property type="match status" value="1"/>
</dbReference>
<protein>
    <submittedName>
        <fullName evidence="7">CLUMA_CG004124, isoform A</fullName>
    </submittedName>
</protein>
<dbReference type="PROSITE" id="PS00623">
    <property type="entry name" value="GMC_OXRED_1"/>
    <property type="match status" value="1"/>
</dbReference>
<organism evidence="7 8">
    <name type="scientific">Clunio marinus</name>
    <dbReference type="NCBI Taxonomy" id="568069"/>
    <lineage>
        <taxon>Eukaryota</taxon>
        <taxon>Metazoa</taxon>
        <taxon>Ecdysozoa</taxon>
        <taxon>Arthropoda</taxon>
        <taxon>Hexapoda</taxon>
        <taxon>Insecta</taxon>
        <taxon>Pterygota</taxon>
        <taxon>Neoptera</taxon>
        <taxon>Endopterygota</taxon>
        <taxon>Diptera</taxon>
        <taxon>Nematocera</taxon>
        <taxon>Chironomoidea</taxon>
        <taxon>Chironomidae</taxon>
        <taxon>Clunio</taxon>
    </lineage>
</organism>
<dbReference type="Pfam" id="PF00732">
    <property type="entry name" value="GMC_oxred_N"/>
    <property type="match status" value="1"/>
</dbReference>
<dbReference type="GO" id="GO:0050660">
    <property type="term" value="F:flavin adenine dinucleotide binding"/>
    <property type="evidence" value="ECO:0007669"/>
    <property type="project" value="InterPro"/>
</dbReference>
<gene>
    <name evidence="7" type="ORF">CLUMA_CG004124</name>
</gene>
<dbReference type="Gene3D" id="3.50.50.60">
    <property type="entry name" value="FAD/NAD(P)-binding domain"/>
    <property type="match status" value="1"/>
</dbReference>
<dbReference type="PANTHER" id="PTHR11552">
    <property type="entry name" value="GLUCOSE-METHANOL-CHOLINE GMC OXIDOREDUCTASE"/>
    <property type="match status" value="1"/>
</dbReference>
<comment type="cofactor">
    <cofactor evidence="3">
        <name>FAD</name>
        <dbReference type="ChEBI" id="CHEBI:57692"/>
    </cofactor>
</comment>
<dbReference type="SUPFAM" id="SSF54373">
    <property type="entry name" value="FAD-linked reductases, C-terminal domain"/>
    <property type="match status" value="1"/>
</dbReference>
<dbReference type="GO" id="GO:0016614">
    <property type="term" value="F:oxidoreductase activity, acting on CH-OH group of donors"/>
    <property type="evidence" value="ECO:0007669"/>
    <property type="project" value="InterPro"/>
</dbReference>
<feature type="non-terminal residue" evidence="7">
    <location>
        <position position="1"/>
    </location>
</feature>
<dbReference type="Proteomes" id="UP000183832">
    <property type="component" value="Unassembled WGS sequence"/>
</dbReference>
<evidence type="ECO:0000259" key="5">
    <source>
        <dbReference type="PROSITE" id="PS00623"/>
    </source>
</evidence>
<dbReference type="InterPro" id="IPR036188">
    <property type="entry name" value="FAD/NAD-bd_sf"/>
</dbReference>
<evidence type="ECO:0000313" key="8">
    <source>
        <dbReference type="Proteomes" id="UP000183832"/>
    </source>
</evidence>
<dbReference type="PIRSF" id="PIRSF000137">
    <property type="entry name" value="Alcohol_oxidase"/>
    <property type="match status" value="1"/>
</dbReference>
<evidence type="ECO:0000313" key="7">
    <source>
        <dbReference type="EMBL" id="CRK90469.1"/>
    </source>
</evidence>
<dbReference type="AlphaFoldDB" id="A0A1J1HR16"/>
<feature type="active site" description="Proton donor" evidence="2">
    <location>
        <position position="508"/>
    </location>
</feature>
<dbReference type="OrthoDB" id="269227at2759"/>
<reference evidence="7 8" key="1">
    <citation type="submission" date="2015-04" db="EMBL/GenBank/DDBJ databases">
        <authorList>
            <person name="Syromyatnikov M.Y."/>
            <person name="Popov V.N."/>
        </authorList>
    </citation>
    <scope>NUCLEOTIDE SEQUENCE [LARGE SCALE GENOMIC DNA]</scope>
</reference>
<sequence>RNYLREYDFIIVGSGPAGCVLANRLTENPNWNVLLIEAGTLEGPIEEIPILAPYMFLTRYNWGYNAEPQPYACLGLKNGQCGFPRGRALGGTSVINGMLYTRGTKQDFERWVQLGNYGWDYEEFVLPAFKRSEKANLKYYYKPDYHNHSGLLAVEHNPHKTPIADIFINANKAMGLNEIDYNSDDTVGVAHLQANTLNGKRHSAYKSFIEPILRRKNLHIMLNTHATKVLINPKTRIAHGVEMIRRNRRILIWARKEVILSAGSFHSPQLLMLSGIGPKHDLDRIGVPLLHNSPVGKEMHDHISFPGLVFVTNLTNPTADFLGFQNVIPFMFQYLGGKGFMTIANGVEALGFIKTPTSNSPHSGLPDVELILLALTPQTDGGYAVKESERLQSSIYDAVYKPLENMGTYTFLIVLSLFHPKSVGYLELRNRNPLSSPKFFANFFKEPDDVETLLDAIKYTLRLIETEPFKKIGTRVHDIPIPSCAQHEFGSDDYWRCAIRTFCVSLHHQVGTCKMGPSSDPTAIVSPELKVYGVKRLRVVDTSIIPESTTSHTNAASFMIGERAADFIKDDWRS</sequence>
<keyword evidence="8" id="KW-1185">Reference proteome</keyword>
<evidence type="ECO:0000256" key="2">
    <source>
        <dbReference type="PIRSR" id="PIRSR000137-1"/>
    </source>
</evidence>
<dbReference type="InterPro" id="IPR007867">
    <property type="entry name" value="GMC_OxRtase_C"/>
</dbReference>